<dbReference type="Proteomes" id="UP001139447">
    <property type="component" value="Unassembled WGS sequence"/>
</dbReference>
<evidence type="ECO:0008006" key="4">
    <source>
        <dbReference type="Google" id="ProtNLM"/>
    </source>
</evidence>
<feature type="signal peptide" evidence="1">
    <location>
        <begin position="1"/>
        <end position="22"/>
    </location>
</feature>
<proteinExistence type="predicted"/>
<comment type="caution">
    <text evidence="2">The sequence shown here is derived from an EMBL/GenBank/DDBJ whole genome shotgun (WGS) entry which is preliminary data.</text>
</comment>
<keyword evidence="3" id="KW-1185">Reference proteome</keyword>
<keyword evidence="1" id="KW-0732">Signal</keyword>
<evidence type="ECO:0000313" key="3">
    <source>
        <dbReference type="Proteomes" id="UP001139447"/>
    </source>
</evidence>
<dbReference type="EMBL" id="JALGBI010000002">
    <property type="protein sequence ID" value="MCJ0764683.1"/>
    <property type="molecule type" value="Genomic_DNA"/>
</dbReference>
<accession>A0A9X1VWU9</accession>
<gene>
    <name evidence="2" type="ORF">MMF98_15805</name>
</gene>
<sequence length="123" mass="12500">MTRRLLPLLLLGLGLLAGTGEAAQCYRNPQGALRCRAAPDTPCMAGRNGEVMCAPRGGGIVADREGNPLCGIGRCVQAPNGDPVCATQLRGAVTMRTDGTPVCAGGCVPGQAGLCRPETPQSP</sequence>
<dbReference type="RefSeq" id="WP_243307594.1">
    <property type="nucleotide sequence ID" value="NZ_JALGBI010000002.1"/>
</dbReference>
<evidence type="ECO:0000313" key="2">
    <source>
        <dbReference type="EMBL" id="MCJ0764683.1"/>
    </source>
</evidence>
<reference evidence="2" key="1">
    <citation type="submission" date="2022-03" db="EMBL/GenBank/DDBJ databases">
        <authorList>
            <person name="Woo C.Y."/>
        </authorList>
    </citation>
    <scope>NUCLEOTIDE SEQUENCE</scope>
    <source>
        <strain evidence="2">CYS-02</strain>
    </source>
</reference>
<protein>
    <recommendedName>
        <fullName evidence="4">Secreted protein</fullName>
    </recommendedName>
</protein>
<organism evidence="2 3">
    <name type="scientific">Variovorax terrae</name>
    <dbReference type="NCBI Taxonomy" id="2923278"/>
    <lineage>
        <taxon>Bacteria</taxon>
        <taxon>Pseudomonadati</taxon>
        <taxon>Pseudomonadota</taxon>
        <taxon>Betaproteobacteria</taxon>
        <taxon>Burkholderiales</taxon>
        <taxon>Comamonadaceae</taxon>
        <taxon>Variovorax</taxon>
    </lineage>
</organism>
<evidence type="ECO:0000256" key="1">
    <source>
        <dbReference type="SAM" id="SignalP"/>
    </source>
</evidence>
<dbReference type="AlphaFoldDB" id="A0A9X1VWU9"/>
<feature type="chain" id="PRO_5040982030" description="Secreted protein" evidence="1">
    <location>
        <begin position="23"/>
        <end position="123"/>
    </location>
</feature>
<name>A0A9X1VWU9_9BURK</name>